<evidence type="ECO:0008006" key="4">
    <source>
        <dbReference type="Google" id="ProtNLM"/>
    </source>
</evidence>
<dbReference type="GO" id="GO:0006361">
    <property type="term" value="P:transcription initiation at RNA polymerase I promoter"/>
    <property type="evidence" value="ECO:0007669"/>
    <property type="project" value="TreeGrafter"/>
</dbReference>
<dbReference type="GO" id="GO:0001181">
    <property type="term" value="F:RNA polymerase I general transcription initiation factor activity"/>
    <property type="evidence" value="ECO:0007669"/>
    <property type="project" value="TreeGrafter"/>
</dbReference>
<keyword evidence="3" id="KW-1185">Reference proteome</keyword>
<dbReference type="CDD" id="cd00167">
    <property type="entry name" value="SANT"/>
    <property type="match status" value="1"/>
</dbReference>
<reference evidence="3" key="1">
    <citation type="submission" date="2016-05" db="EMBL/GenBank/DDBJ databases">
        <title>Comparative genomics of biotechnologically important yeasts.</title>
        <authorList>
            <consortium name="DOE Joint Genome Institute"/>
            <person name="Riley R."/>
            <person name="Haridas S."/>
            <person name="Wolfe K.H."/>
            <person name="Lopes M.R."/>
            <person name="Hittinger C.T."/>
            <person name="Goker M."/>
            <person name="Salamov A."/>
            <person name="Wisecaver J."/>
            <person name="Long T.M."/>
            <person name="Aerts A.L."/>
            <person name="Barry K."/>
            <person name="Choi C."/>
            <person name="Clum A."/>
            <person name="Coughlan A.Y."/>
            <person name="Deshpande S."/>
            <person name="Douglass A.P."/>
            <person name="Hanson S.J."/>
            <person name="Klenk H.-P."/>
            <person name="Labutti K."/>
            <person name="Lapidus A."/>
            <person name="Lindquist E."/>
            <person name="Lipzen A."/>
            <person name="Meier-Kolthoff J.P."/>
            <person name="Ohm R.A."/>
            <person name="Otillar R.P."/>
            <person name="Pangilinan J."/>
            <person name="Peng Y."/>
            <person name="Rokas A."/>
            <person name="Rosa C.A."/>
            <person name="Scheuner C."/>
            <person name="Sibirny A.A."/>
            <person name="Slot J.C."/>
            <person name="Stielow J.B."/>
            <person name="Sun H."/>
            <person name="Kurtzman C.P."/>
            <person name="Blackwell M."/>
            <person name="Grigoriev I.V."/>
            <person name="Jeffries T.W."/>
        </authorList>
    </citation>
    <scope>NUCLEOTIDE SEQUENCE [LARGE SCALE GENOMIC DNA]</scope>
    <source>
        <strain evidence="3">NRRL Y-2460</strain>
    </source>
</reference>
<evidence type="ECO:0000313" key="3">
    <source>
        <dbReference type="Proteomes" id="UP000094236"/>
    </source>
</evidence>
<dbReference type="OrthoDB" id="4097031at2759"/>
<proteinExistence type="predicted"/>
<protein>
    <recommendedName>
        <fullName evidence="4">Myb-like domain-containing protein</fullName>
    </recommendedName>
</protein>
<name>A0A1E4TS87_PACTA</name>
<evidence type="ECO:0000256" key="1">
    <source>
        <dbReference type="SAM" id="MobiDB-lite"/>
    </source>
</evidence>
<feature type="region of interest" description="Disordered" evidence="1">
    <location>
        <begin position="544"/>
        <end position="568"/>
    </location>
</feature>
<dbReference type="AlphaFoldDB" id="A0A1E4TS87"/>
<dbReference type="GO" id="GO:0042790">
    <property type="term" value="P:nucleolar large rRNA transcription by RNA polymerase I"/>
    <property type="evidence" value="ECO:0007669"/>
    <property type="project" value="InterPro"/>
</dbReference>
<feature type="compositionally biased region" description="Acidic residues" evidence="1">
    <location>
        <begin position="376"/>
        <end position="390"/>
    </location>
</feature>
<evidence type="ECO:0000313" key="2">
    <source>
        <dbReference type="EMBL" id="ODV94606.1"/>
    </source>
</evidence>
<dbReference type="PANTHER" id="PTHR28079">
    <property type="entry name" value="RNA POLYMERASE I-SPECIFIC TRANSCRIPTION INITIATION FACTOR RRN5"/>
    <property type="match status" value="1"/>
</dbReference>
<feature type="compositionally biased region" description="Low complexity" evidence="1">
    <location>
        <begin position="391"/>
        <end position="400"/>
    </location>
</feature>
<organism evidence="2 3">
    <name type="scientific">Pachysolen tannophilus NRRL Y-2460</name>
    <dbReference type="NCBI Taxonomy" id="669874"/>
    <lineage>
        <taxon>Eukaryota</taxon>
        <taxon>Fungi</taxon>
        <taxon>Dikarya</taxon>
        <taxon>Ascomycota</taxon>
        <taxon>Saccharomycotina</taxon>
        <taxon>Pichiomycetes</taxon>
        <taxon>Pachysolenaceae</taxon>
        <taxon>Pachysolen</taxon>
    </lineage>
</organism>
<dbReference type="GO" id="GO:0000182">
    <property type="term" value="F:rDNA binding"/>
    <property type="evidence" value="ECO:0007669"/>
    <property type="project" value="TreeGrafter"/>
</dbReference>
<dbReference type="STRING" id="669874.A0A1E4TS87"/>
<dbReference type="PANTHER" id="PTHR28079:SF1">
    <property type="entry name" value="RNA POLYMERASE I-SPECIFIC TRANSCRIPTION INITIATION FACTOR RRN5"/>
    <property type="match status" value="1"/>
</dbReference>
<feature type="compositionally biased region" description="Basic and acidic residues" evidence="1">
    <location>
        <begin position="548"/>
        <end position="565"/>
    </location>
</feature>
<feature type="region of interest" description="Disordered" evidence="1">
    <location>
        <begin position="374"/>
        <end position="404"/>
    </location>
</feature>
<dbReference type="SUPFAM" id="SSF46689">
    <property type="entry name" value="Homeodomain-like"/>
    <property type="match status" value="1"/>
</dbReference>
<gene>
    <name evidence="2" type="ORF">PACTADRAFT_34358</name>
</gene>
<sequence length="591" mass="69208">MIQDSDQEDRKLKKIKLDDSRIANDNCSFEAERQSRRSFKGNKNYVTFYNKEVKEFSILNDANFTCSDYDSRLKGSYINVSGDGAILSSEGNQDDNFSGTYWSSKEKDIFFKCLGRYSIHNIDLIQEFLPGKSHVELINYYELLKQDLKLLKRRRKTFKRLVQISDFPIAYEMSESFIRMEEEQSSMITAVEKIRDSDYIQKNKIEQDEDSLLNYENSKELIEKFYSVNNVIPITSNRLIPKLSKSSAEFLQDILINLTKELLANIVQFKIQNIAMYRSSLNHLTYKPKIDPKTGELKLPLSVNQTDIYRAVDKLNLKRPSKISDYFKQLPKRLDLIIVTEKENLVNNDKLAKKSKSLKNNKNFDPEDFVFKFQESDNDNDDNDDNDDDYNNNNNNNNNNKVSDGTQNVILEKEEETNIQRSKPVHISSLKRPRNQILKDDVDIVANGKYPCTSNFFVNEEESLLENQLALKLFELESSTLNKIDTMESRNYEHVLLTYLSTFEKPTLLEDEAKINEYIQLENEISNHKIQNLEKDFYEISDQEDTEIDHTSNNHDDDDNNNNHEDDIDNTLYEITPEMLTMYMYEFAAYD</sequence>
<dbReference type="Proteomes" id="UP000094236">
    <property type="component" value="Unassembled WGS sequence"/>
</dbReference>
<dbReference type="GO" id="GO:0000500">
    <property type="term" value="C:RNA polymerase I upstream activating factor complex"/>
    <property type="evidence" value="ECO:0007669"/>
    <property type="project" value="InterPro"/>
</dbReference>
<dbReference type="EMBL" id="KV454015">
    <property type="protein sequence ID" value="ODV94606.1"/>
    <property type="molecule type" value="Genomic_DNA"/>
</dbReference>
<dbReference type="InterPro" id="IPR009057">
    <property type="entry name" value="Homeodomain-like_sf"/>
</dbReference>
<dbReference type="InterPro" id="IPR039601">
    <property type="entry name" value="Rrn5"/>
</dbReference>
<accession>A0A1E4TS87</accession>
<dbReference type="InterPro" id="IPR001005">
    <property type="entry name" value="SANT/Myb"/>
</dbReference>